<feature type="compositionally biased region" description="Basic and acidic residues" evidence="1">
    <location>
        <begin position="26"/>
        <end position="35"/>
    </location>
</feature>
<evidence type="ECO:0000256" key="1">
    <source>
        <dbReference type="SAM" id="MobiDB-lite"/>
    </source>
</evidence>
<feature type="non-terminal residue" evidence="2">
    <location>
        <position position="1"/>
    </location>
</feature>
<comment type="caution">
    <text evidence="2">The sequence shown here is derived from an EMBL/GenBank/DDBJ whole genome shotgun (WGS) entry which is preliminary data.</text>
</comment>
<accession>A0A4Y2NCZ5</accession>
<sequence>GLGSGTGPRKKNSPLADLNGTMANRSKWDDRGLGS</sequence>
<reference evidence="2 3" key="1">
    <citation type="journal article" date="2019" name="Sci. Rep.">
        <title>Orb-weaving spider Araneus ventricosus genome elucidates the spidroin gene catalogue.</title>
        <authorList>
            <person name="Kono N."/>
            <person name="Nakamura H."/>
            <person name="Ohtoshi R."/>
            <person name="Moran D.A.P."/>
            <person name="Shinohara A."/>
            <person name="Yoshida Y."/>
            <person name="Fujiwara M."/>
            <person name="Mori M."/>
            <person name="Tomita M."/>
            <person name="Arakawa K."/>
        </authorList>
    </citation>
    <scope>NUCLEOTIDE SEQUENCE [LARGE SCALE GENOMIC DNA]</scope>
</reference>
<feature type="region of interest" description="Disordered" evidence="1">
    <location>
        <begin position="1"/>
        <end position="35"/>
    </location>
</feature>
<name>A0A4Y2NCZ5_ARAVE</name>
<gene>
    <name evidence="2" type="ORF">AVEN_266173_1</name>
</gene>
<keyword evidence="3" id="KW-1185">Reference proteome</keyword>
<evidence type="ECO:0000313" key="2">
    <source>
        <dbReference type="EMBL" id="GBN36792.1"/>
    </source>
</evidence>
<organism evidence="2 3">
    <name type="scientific">Araneus ventricosus</name>
    <name type="common">Orbweaver spider</name>
    <name type="synonym">Epeira ventricosa</name>
    <dbReference type="NCBI Taxonomy" id="182803"/>
    <lineage>
        <taxon>Eukaryota</taxon>
        <taxon>Metazoa</taxon>
        <taxon>Ecdysozoa</taxon>
        <taxon>Arthropoda</taxon>
        <taxon>Chelicerata</taxon>
        <taxon>Arachnida</taxon>
        <taxon>Araneae</taxon>
        <taxon>Araneomorphae</taxon>
        <taxon>Entelegynae</taxon>
        <taxon>Araneoidea</taxon>
        <taxon>Araneidae</taxon>
        <taxon>Araneus</taxon>
    </lineage>
</organism>
<evidence type="ECO:0000313" key="3">
    <source>
        <dbReference type="Proteomes" id="UP000499080"/>
    </source>
</evidence>
<proteinExistence type="predicted"/>
<protein>
    <submittedName>
        <fullName evidence="2">Uncharacterized protein</fullName>
    </submittedName>
</protein>
<dbReference type="EMBL" id="BGPR01208813">
    <property type="protein sequence ID" value="GBN36792.1"/>
    <property type="molecule type" value="Genomic_DNA"/>
</dbReference>
<dbReference type="Proteomes" id="UP000499080">
    <property type="component" value="Unassembled WGS sequence"/>
</dbReference>
<dbReference type="AlphaFoldDB" id="A0A4Y2NCZ5"/>